<feature type="chain" id="PRO_5012555936" description="Apple domain-containing protein" evidence="1">
    <location>
        <begin position="24"/>
        <end position="99"/>
    </location>
</feature>
<feature type="domain" description="Apple" evidence="2">
    <location>
        <begin position="45"/>
        <end position="79"/>
    </location>
</feature>
<feature type="signal peptide" evidence="1">
    <location>
        <begin position="1"/>
        <end position="23"/>
    </location>
</feature>
<keyword evidence="4" id="KW-1185">Reference proteome</keyword>
<dbReference type="InterPro" id="IPR003609">
    <property type="entry name" value="Pan_app"/>
</dbReference>
<sequence>MSPSCRTICWAVCLATLSGPSVAEDRCKLYPTGSVIEYSYELVGPDACLAFCEQTEGCVAWSYTPHTFNPKTAPGECRLLPDDGTREDHTRDFCGRLGG</sequence>
<dbReference type="Pfam" id="PF14295">
    <property type="entry name" value="PAN_4"/>
    <property type="match status" value="1"/>
</dbReference>
<proteinExistence type="predicted"/>
<dbReference type="Gene3D" id="3.50.4.10">
    <property type="entry name" value="Hepatocyte Growth Factor"/>
    <property type="match status" value="1"/>
</dbReference>
<dbReference type="KEGG" id="aht:ANTHELSMS3_04212"/>
<evidence type="ECO:0000313" key="4">
    <source>
        <dbReference type="Proteomes" id="UP000203589"/>
    </source>
</evidence>
<evidence type="ECO:0000259" key="2">
    <source>
        <dbReference type="Pfam" id="PF14295"/>
    </source>
</evidence>
<reference evidence="3 4" key="1">
    <citation type="submission" date="2017-07" db="EMBL/GenBank/DDBJ databases">
        <title>Genome Sequence of Antarctobacter heliothermus Strain SMS3 Isolated from a culture of the Diatom Skeletonema marinoi.</title>
        <authorList>
            <person name="Topel M."/>
            <person name="Pinder M.I.M."/>
            <person name="Johansson O.N."/>
            <person name="Kourtchenko O."/>
            <person name="Godhe A."/>
            <person name="Clarke A.K."/>
        </authorList>
    </citation>
    <scope>NUCLEOTIDE SEQUENCE [LARGE SCALE GENOMIC DNA]</scope>
    <source>
        <strain evidence="3 4">SMS3</strain>
    </source>
</reference>
<dbReference type="AlphaFoldDB" id="A0A222E9G5"/>
<dbReference type="EMBL" id="CP022540">
    <property type="protein sequence ID" value="ASP22816.1"/>
    <property type="molecule type" value="Genomic_DNA"/>
</dbReference>
<gene>
    <name evidence="3" type="ORF">ANTHELSMS3_04212</name>
</gene>
<keyword evidence="1" id="KW-0732">Signal</keyword>
<dbReference type="Proteomes" id="UP000203589">
    <property type="component" value="Chromosome"/>
</dbReference>
<evidence type="ECO:0000256" key="1">
    <source>
        <dbReference type="SAM" id="SignalP"/>
    </source>
</evidence>
<name>A0A222E9G5_9RHOB</name>
<protein>
    <recommendedName>
        <fullName evidence="2">Apple domain-containing protein</fullName>
    </recommendedName>
</protein>
<organism evidence="3 4">
    <name type="scientific">Antarctobacter heliothermus</name>
    <dbReference type="NCBI Taxonomy" id="74033"/>
    <lineage>
        <taxon>Bacteria</taxon>
        <taxon>Pseudomonadati</taxon>
        <taxon>Pseudomonadota</taxon>
        <taxon>Alphaproteobacteria</taxon>
        <taxon>Rhodobacterales</taxon>
        <taxon>Roseobacteraceae</taxon>
        <taxon>Antarctobacter</taxon>
    </lineage>
</organism>
<evidence type="ECO:0000313" key="3">
    <source>
        <dbReference type="EMBL" id="ASP22816.1"/>
    </source>
</evidence>
<accession>A0A222E9G5</accession>